<sequence>MYNHLFSQPVKYQINQGQTLLIALADDVSDFILLPALSQPLAEIIICESEDEQCSSFILTCQPFFKVDVINSQIVEQPEKAEFKRTFGQGFRLYARVGVAPRISAELLRKGIGLSFTAEGTPQKQINIGYLQSVCESINLESDLRLNQEPKELMMAKAILARNFDYEESPENLAINISEIEQVRADINLYLAEERNKVHAIIAAQLLKLDNLLNHKQQWLLRTYSQSQQRTNYASAANELSKDVEDLQRKLECFSLLAPADVSLMVDKLTEDT</sequence>
<comment type="caution">
    <text evidence="2">The sequence shown here is derived from an EMBL/GenBank/DDBJ whole genome shotgun (WGS) entry which is preliminary data.</text>
</comment>
<evidence type="ECO:0000313" key="3">
    <source>
        <dbReference type="Proteomes" id="UP001202134"/>
    </source>
</evidence>
<dbReference type="RefSeq" id="WP_248955717.1">
    <property type="nucleotide sequence ID" value="NZ_JAKIKU010000005.1"/>
</dbReference>
<proteinExistence type="predicted"/>
<evidence type="ECO:0000256" key="1">
    <source>
        <dbReference type="SAM" id="Coils"/>
    </source>
</evidence>
<keyword evidence="1" id="KW-0175">Coiled coil</keyword>
<name>A0ABT0KPQ0_9GAMM</name>
<gene>
    <name evidence="2" type="ORF">L2737_10875</name>
</gene>
<keyword evidence="3" id="KW-1185">Reference proteome</keyword>
<organism evidence="2 3">
    <name type="scientific">Shewanella electrodiphila</name>
    <dbReference type="NCBI Taxonomy" id="934143"/>
    <lineage>
        <taxon>Bacteria</taxon>
        <taxon>Pseudomonadati</taxon>
        <taxon>Pseudomonadota</taxon>
        <taxon>Gammaproteobacteria</taxon>
        <taxon>Alteromonadales</taxon>
        <taxon>Shewanellaceae</taxon>
        <taxon>Shewanella</taxon>
    </lineage>
</organism>
<accession>A0ABT0KPQ0</accession>
<feature type="coiled-coil region" evidence="1">
    <location>
        <begin position="230"/>
        <end position="257"/>
    </location>
</feature>
<reference evidence="2 3" key="1">
    <citation type="submission" date="2022-01" db="EMBL/GenBank/DDBJ databases">
        <title>Whole genome-based taxonomy of the Shewanellaceae.</title>
        <authorList>
            <person name="Martin-Rodriguez A.J."/>
        </authorList>
    </citation>
    <scope>NUCLEOTIDE SEQUENCE [LARGE SCALE GENOMIC DNA]</scope>
    <source>
        <strain evidence="2 3">DSM 24955</strain>
    </source>
</reference>
<dbReference type="EMBL" id="JAKIKU010000005">
    <property type="protein sequence ID" value="MCL1045827.1"/>
    <property type="molecule type" value="Genomic_DNA"/>
</dbReference>
<evidence type="ECO:0000313" key="2">
    <source>
        <dbReference type="EMBL" id="MCL1045827.1"/>
    </source>
</evidence>
<dbReference type="Proteomes" id="UP001202134">
    <property type="component" value="Unassembled WGS sequence"/>
</dbReference>
<protein>
    <submittedName>
        <fullName evidence="2">Uncharacterized protein</fullName>
    </submittedName>
</protein>